<gene>
    <name evidence="2" type="ORF">BpJC7_15260</name>
</gene>
<organism evidence="2 3">
    <name type="scientific">Weizmannia acidilactici</name>
    <dbReference type="NCBI Taxonomy" id="2607726"/>
    <lineage>
        <taxon>Bacteria</taxon>
        <taxon>Bacillati</taxon>
        <taxon>Bacillota</taxon>
        <taxon>Bacilli</taxon>
        <taxon>Bacillales</taxon>
        <taxon>Bacillaceae</taxon>
        <taxon>Heyndrickxia</taxon>
    </lineage>
</organism>
<evidence type="ECO:0000313" key="3">
    <source>
        <dbReference type="Proteomes" id="UP000391919"/>
    </source>
</evidence>
<dbReference type="PROSITE" id="PS51186">
    <property type="entry name" value="GNAT"/>
    <property type="match status" value="1"/>
</dbReference>
<dbReference type="SUPFAM" id="SSF55729">
    <property type="entry name" value="Acyl-CoA N-acyltransferases (Nat)"/>
    <property type="match status" value="1"/>
</dbReference>
<protein>
    <recommendedName>
        <fullName evidence="1">N-acetyltransferase domain-containing protein</fullName>
    </recommendedName>
</protein>
<comment type="caution">
    <text evidence="2">The sequence shown here is derived from an EMBL/GenBank/DDBJ whole genome shotgun (WGS) entry which is preliminary data.</text>
</comment>
<keyword evidence="3" id="KW-1185">Reference proteome</keyword>
<evidence type="ECO:0000313" key="2">
    <source>
        <dbReference type="EMBL" id="GER70223.1"/>
    </source>
</evidence>
<proteinExistence type="predicted"/>
<name>A0A5J4JDS1_9BACI</name>
<dbReference type="Gene3D" id="3.40.630.30">
    <property type="match status" value="1"/>
</dbReference>
<accession>A0A5J4JDS1</accession>
<dbReference type="Pfam" id="PF00583">
    <property type="entry name" value="Acetyltransf_1"/>
    <property type="match status" value="1"/>
</dbReference>
<dbReference type="InterPro" id="IPR016181">
    <property type="entry name" value="Acyl_CoA_acyltransferase"/>
</dbReference>
<feature type="domain" description="N-acetyltransferase" evidence="1">
    <location>
        <begin position="1"/>
        <end position="98"/>
    </location>
</feature>
<sequence length="98" mass="10952">MVISSGIYKCDKLDGFAAVSEDNKMIGLVTYIIRENECEMISLDSIVEDKGVGSALLKEVEKAEKEKSCSQIKLITTNDNLHALKFYQKKGYRLANCL</sequence>
<dbReference type="EMBL" id="BKZQ01000017">
    <property type="protein sequence ID" value="GER70223.1"/>
    <property type="molecule type" value="Genomic_DNA"/>
</dbReference>
<dbReference type="GO" id="GO:0016747">
    <property type="term" value="F:acyltransferase activity, transferring groups other than amino-acyl groups"/>
    <property type="evidence" value="ECO:0007669"/>
    <property type="project" value="InterPro"/>
</dbReference>
<reference evidence="2 3" key="1">
    <citation type="submission" date="2019-09" db="EMBL/GenBank/DDBJ databases">
        <title>Draft genome sequence of Bacillus sp. JC-7.</title>
        <authorList>
            <person name="Tanaka N."/>
            <person name="Shiwa Y."/>
            <person name="Fujita N."/>
            <person name="Tanasupawat S."/>
        </authorList>
    </citation>
    <scope>NUCLEOTIDE SEQUENCE [LARGE SCALE GENOMIC DNA]</scope>
    <source>
        <strain evidence="2 3">JC-7</strain>
    </source>
</reference>
<dbReference type="AlphaFoldDB" id="A0A5J4JDS1"/>
<dbReference type="InterPro" id="IPR000182">
    <property type="entry name" value="GNAT_dom"/>
</dbReference>
<evidence type="ECO:0000259" key="1">
    <source>
        <dbReference type="PROSITE" id="PS51186"/>
    </source>
</evidence>
<dbReference type="Proteomes" id="UP000391919">
    <property type="component" value="Unassembled WGS sequence"/>
</dbReference>